<sequence length="228" mass="25223">MELDEARELAVGLMAEHGLSGWRLVFDEAKTRAGVCRPDTREIGLSRPLTRLYDREQVRDTVLHEIAHALVGTRHGHDRVWRATALRIGCSGTRCVSEEAPRLEGAWVGVCPAGHRSTAHRRPTRVKSCRHCSPIFDTAALLEWTYRGRPAPMHPSYVAELARLRGRAAVPAALRIGDRVRLTGGGKYGGMVGTIAKRGRTRYQVQTPLGVLSAPFTMVEATERDRVS</sequence>
<organism evidence="2 3">
    <name type="scientific">Planosporangium thailandense</name>
    <dbReference type="NCBI Taxonomy" id="765197"/>
    <lineage>
        <taxon>Bacteria</taxon>
        <taxon>Bacillati</taxon>
        <taxon>Actinomycetota</taxon>
        <taxon>Actinomycetes</taxon>
        <taxon>Micromonosporales</taxon>
        <taxon>Micromonosporaceae</taxon>
        <taxon>Planosporangium</taxon>
    </lineage>
</organism>
<dbReference type="EMBL" id="JAATVY010000012">
    <property type="protein sequence ID" value="NJC71645.1"/>
    <property type="molecule type" value="Genomic_DNA"/>
</dbReference>
<protein>
    <submittedName>
        <fullName evidence="2">SprT family zinc-dependent metalloprotease</fullName>
    </submittedName>
</protein>
<evidence type="ECO:0000313" key="3">
    <source>
        <dbReference type="Proteomes" id="UP000722989"/>
    </source>
</evidence>
<proteinExistence type="predicted"/>
<evidence type="ECO:0000313" key="2">
    <source>
        <dbReference type="EMBL" id="NJC71645.1"/>
    </source>
</evidence>
<keyword evidence="3" id="KW-1185">Reference proteome</keyword>
<dbReference type="SMART" id="SM00731">
    <property type="entry name" value="SprT"/>
    <property type="match status" value="1"/>
</dbReference>
<dbReference type="Proteomes" id="UP000722989">
    <property type="component" value="Unassembled WGS sequence"/>
</dbReference>
<evidence type="ECO:0000259" key="1">
    <source>
        <dbReference type="SMART" id="SM00731"/>
    </source>
</evidence>
<keyword evidence="2" id="KW-0645">Protease</keyword>
<keyword evidence="2" id="KW-0378">Hydrolase</keyword>
<comment type="caution">
    <text evidence="2">The sequence shown here is derived from an EMBL/GenBank/DDBJ whole genome shotgun (WGS) entry which is preliminary data.</text>
</comment>
<feature type="domain" description="SprT-like" evidence="1">
    <location>
        <begin position="1"/>
        <end position="139"/>
    </location>
</feature>
<keyword evidence="2" id="KW-0482">Metalloprotease</keyword>
<dbReference type="InterPro" id="IPR006640">
    <property type="entry name" value="SprT-like_domain"/>
</dbReference>
<dbReference type="Pfam" id="PF10263">
    <property type="entry name" value="SprT-like"/>
    <property type="match status" value="1"/>
</dbReference>
<gene>
    <name evidence="2" type="ORF">HC031_18245</name>
</gene>
<accession>A0ABX0Y2I5</accession>
<dbReference type="GO" id="GO:0008237">
    <property type="term" value="F:metallopeptidase activity"/>
    <property type="evidence" value="ECO:0007669"/>
    <property type="project" value="UniProtKB-KW"/>
</dbReference>
<name>A0ABX0Y2I5_9ACTN</name>
<dbReference type="RefSeq" id="WP_167926543.1">
    <property type="nucleotide sequence ID" value="NZ_JAATVY010000012.1"/>
</dbReference>
<reference evidence="2 3" key="1">
    <citation type="submission" date="2020-03" db="EMBL/GenBank/DDBJ databases">
        <title>WGS of the type strain of Planosporangium spp.</title>
        <authorList>
            <person name="Thawai C."/>
        </authorList>
    </citation>
    <scope>NUCLEOTIDE SEQUENCE [LARGE SCALE GENOMIC DNA]</scope>
    <source>
        <strain evidence="2 3">TBRC 5610</strain>
    </source>
</reference>